<evidence type="ECO:0000256" key="2">
    <source>
        <dbReference type="SAM" id="MobiDB-lite"/>
    </source>
</evidence>
<keyword evidence="1" id="KW-0863">Zinc-finger</keyword>
<name>A0A1Q3E0F8_LENED</name>
<dbReference type="AlphaFoldDB" id="A0A1Q3E0F8"/>
<organism evidence="4 5">
    <name type="scientific">Lentinula edodes</name>
    <name type="common">Shiitake mushroom</name>
    <name type="synonym">Lentinus edodes</name>
    <dbReference type="NCBI Taxonomy" id="5353"/>
    <lineage>
        <taxon>Eukaryota</taxon>
        <taxon>Fungi</taxon>
        <taxon>Dikarya</taxon>
        <taxon>Basidiomycota</taxon>
        <taxon>Agaricomycotina</taxon>
        <taxon>Agaricomycetes</taxon>
        <taxon>Agaricomycetidae</taxon>
        <taxon>Agaricales</taxon>
        <taxon>Marasmiineae</taxon>
        <taxon>Omphalotaceae</taxon>
        <taxon>Lentinula</taxon>
    </lineage>
</organism>
<evidence type="ECO:0000313" key="5">
    <source>
        <dbReference type="Proteomes" id="UP000188533"/>
    </source>
</evidence>
<proteinExistence type="predicted"/>
<dbReference type="GO" id="GO:0008270">
    <property type="term" value="F:zinc ion binding"/>
    <property type="evidence" value="ECO:0007669"/>
    <property type="project" value="UniProtKB-KW"/>
</dbReference>
<feature type="compositionally biased region" description="Basic and acidic residues" evidence="2">
    <location>
        <begin position="216"/>
        <end position="225"/>
    </location>
</feature>
<evidence type="ECO:0000256" key="1">
    <source>
        <dbReference type="PROSITE-ProRule" id="PRU00042"/>
    </source>
</evidence>
<dbReference type="PROSITE" id="PS50157">
    <property type="entry name" value="ZINC_FINGER_C2H2_2"/>
    <property type="match status" value="1"/>
</dbReference>
<keyword evidence="1" id="KW-0479">Metal-binding</keyword>
<reference evidence="4 5" key="1">
    <citation type="submission" date="2016-08" db="EMBL/GenBank/DDBJ databases">
        <authorList>
            <consortium name="Lentinula edodes genome sequencing consortium"/>
            <person name="Sakamoto Y."/>
            <person name="Nakade K."/>
            <person name="Sato S."/>
            <person name="Yoshida Y."/>
            <person name="Miyazaki K."/>
            <person name="Natsume S."/>
            <person name="Konno N."/>
        </authorList>
    </citation>
    <scope>NUCLEOTIDE SEQUENCE [LARGE SCALE GENOMIC DNA]</scope>
    <source>
        <strain evidence="4 5">NBRC 111202</strain>
    </source>
</reference>
<evidence type="ECO:0000313" key="4">
    <source>
        <dbReference type="EMBL" id="GAW00757.1"/>
    </source>
</evidence>
<dbReference type="SMART" id="SM00355">
    <property type="entry name" value="ZnF_C2H2"/>
    <property type="match status" value="2"/>
</dbReference>
<feature type="region of interest" description="Disordered" evidence="2">
    <location>
        <begin position="197"/>
        <end position="225"/>
    </location>
</feature>
<sequence length="225" mass="25761">MRDAKKEHLETIHSRFSCEYEPCPESYASKQSCDNHILTVHLGIHYQCNGCTASFTSEGALCRHLYLYFSSHYMEASVNESSQSASRQILVQQKLGELISHHSESSEPKRGRDSGGENESMMMMKKRQKLSVDNDLPQYTLHSLSITSPICKKVDITIHERTVRTRTSGEKGKGVMVNDDKEKEQIIFGLDATMNESDNTNKRLVLQKKKRKKRYSDKLKGKSRR</sequence>
<dbReference type="EMBL" id="BDGU01000036">
    <property type="protein sequence ID" value="GAW00757.1"/>
    <property type="molecule type" value="Genomic_DNA"/>
</dbReference>
<feature type="compositionally biased region" description="Basic residues" evidence="2">
    <location>
        <begin position="205"/>
        <end position="215"/>
    </location>
</feature>
<feature type="compositionally biased region" description="Basic and acidic residues" evidence="2">
    <location>
        <begin position="99"/>
        <end position="115"/>
    </location>
</feature>
<keyword evidence="1" id="KW-0862">Zinc</keyword>
<accession>A0A1Q3E0F8</accession>
<protein>
    <submittedName>
        <fullName evidence="4">Negative regulator of dna transposition</fullName>
    </submittedName>
</protein>
<feature type="domain" description="C2H2-type" evidence="3">
    <location>
        <begin position="46"/>
        <end position="77"/>
    </location>
</feature>
<keyword evidence="5" id="KW-1185">Reference proteome</keyword>
<dbReference type="Gene3D" id="3.30.160.60">
    <property type="entry name" value="Classic Zinc Finger"/>
    <property type="match status" value="1"/>
</dbReference>
<reference evidence="4 5" key="2">
    <citation type="submission" date="2017-02" db="EMBL/GenBank/DDBJ databases">
        <title>A genome survey and senescence transcriptome analysis in Lentinula edodes.</title>
        <authorList>
            <person name="Sakamoto Y."/>
            <person name="Nakade K."/>
            <person name="Sato S."/>
            <person name="Yoshida Y."/>
            <person name="Miyazaki K."/>
            <person name="Natsume S."/>
            <person name="Konno N."/>
        </authorList>
    </citation>
    <scope>NUCLEOTIDE SEQUENCE [LARGE SCALE GENOMIC DNA]</scope>
    <source>
        <strain evidence="4 5">NBRC 111202</strain>
    </source>
</reference>
<feature type="region of interest" description="Disordered" evidence="2">
    <location>
        <begin position="99"/>
        <end position="118"/>
    </location>
</feature>
<dbReference type="Proteomes" id="UP000188533">
    <property type="component" value="Unassembled WGS sequence"/>
</dbReference>
<gene>
    <name evidence="4" type="ORF">LENED_002307</name>
</gene>
<dbReference type="InterPro" id="IPR013087">
    <property type="entry name" value="Znf_C2H2_type"/>
</dbReference>
<comment type="caution">
    <text evidence="4">The sequence shown here is derived from an EMBL/GenBank/DDBJ whole genome shotgun (WGS) entry which is preliminary data.</text>
</comment>
<evidence type="ECO:0000259" key="3">
    <source>
        <dbReference type="PROSITE" id="PS50157"/>
    </source>
</evidence>